<comment type="caution">
    <text evidence="2">The sequence shown here is derived from an EMBL/GenBank/DDBJ whole genome shotgun (WGS) entry which is preliminary data.</text>
</comment>
<accession>A0ABW8P116</accession>
<organism evidence="2 3">
    <name type="scientific">Pseudomonas urmiensis</name>
    <dbReference type="NCBI Taxonomy" id="2745493"/>
    <lineage>
        <taxon>Bacteria</taxon>
        <taxon>Pseudomonadati</taxon>
        <taxon>Pseudomonadota</taxon>
        <taxon>Gammaproteobacteria</taxon>
        <taxon>Pseudomonadales</taxon>
        <taxon>Pseudomonadaceae</taxon>
        <taxon>Pseudomonas</taxon>
    </lineage>
</organism>
<sequence length="134" mass="14135">MLTLIKVAVFSGVAVCVSFAPGMTDNAASSISIVASVTSTLLGFIIAAAAILVAVIDKPFMQNLSKTGHLRKVLRQLMQSGLCMLMALVSCLVALFVSKTIMVYVCAVSFGFLAVALTDLIDCSNKLMKVMARL</sequence>
<keyword evidence="1" id="KW-0812">Transmembrane</keyword>
<feature type="transmembrane region" description="Helical" evidence="1">
    <location>
        <begin position="7"/>
        <end position="24"/>
    </location>
</feature>
<dbReference type="Proteomes" id="UP001621534">
    <property type="component" value="Unassembled WGS sequence"/>
</dbReference>
<keyword evidence="1" id="KW-1133">Transmembrane helix</keyword>
<dbReference type="EMBL" id="JAHWXS010000026">
    <property type="protein sequence ID" value="MFK5735956.1"/>
    <property type="molecule type" value="Genomic_DNA"/>
</dbReference>
<gene>
    <name evidence="2" type="ORF">KW869_20705</name>
</gene>
<feature type="transmembrane region" description="Helical" evidence="1">
    <location>
        <begin position="101"/>
        <end position="121"/>
    </location>
</feature>
<keyword evidence="1" id="KW-0472">Membrane</keyword>
<dbReference type="RefSeq" id="WP_405130038.1">
    <property type="nucleotide sequence ID" value="NZ_JAHWXS010000026.1"/>
</dbReference>
<protein>
    <submittedName>
        <fullName evidence="2">Uncharacterized protein</fullName>
    </submittedName>
</protein>
<reference evidence="2 3" key="1">
    <citation type="journal article" date="2012" name="Plant Soil">
        <title>Screening of plant growth-promoting traits in arsenic-resistant bacteria isolated from the rhizosphere of soybean plants from Argentinean agricultural soil.</title>
        <authorList>
            <person name="Wevar Oller A.L."/>
            <person name="Talano M.A."/>
            <person name="Agostini E."/>
        </authorList>
    </citation>
    <scope>NUCLEOTIDE SEQUENCE [LARGE SCALE GENOMIC DNA]</scope>
    <source>
        <strain evidence="2 3">AW4</strain>
    </source>
</reference>
<evidence type="ECO:0000313" key="3">
    <source>
        <dbReference type="Proteomes" id="UP001621534"/>
    </source>
</evidence>
<evidence type="ECO:0000313" key="2">
    <source>
        <dbReference type="EMBL" id="MFK5735956.1"/>
    </source>
</evidence>
<keyword evidence="3" id="KW-1185">Reference proteome</keyword>
<feature type="transmembrane region" description="Helical" evidence="1">
    <location>
        <begin position="77"/>
        <end position="95"/>
    </location>
</feature>
<feature type="transmembrane region" description="Helical" evidence="1">
    <location>
        <begin position="30"/>
        <end position="56"/>
    </location>
</feature>
<name>A0ABW8P116_9PSED</name>
<proteinExistence type="predicted"/>
<evidence type="ECO:0000256" key="1">
    <source>
        <dbReference type="SAM" id="Phobius"/>
    </source>
</evidence>